<sequence length="109" mass="12101">MNERTTHTTDSSGNNTGNSWMDHPAINGMDPVKLELIRLAAKQTAGKSGRSLAPVMMALITSANKKGIQFTPQEMSLILDILKEGRPAKEQEQIDQMVQMVRTHMKNHT</sequence>
<reference evidence="2 3" key="1">
    <citation type="submission" date="2015-09" db="EMBL/GenBank/DDBJ databases">
        <authorList>
            <consortium name="Pathogen Informatics"/>
        </authorList>
    </citation>
    <scope>NUCLEOTIDE SEQUENCE [LARGE SCALE GENOMIC DNA]</scope>
    <source>
        <strain evidence="2 3">2789STDY5834914</strain>
    </source>
</reference>
<evidence type="ECO:0000313" key="2">
    <source>
        <dbReference type="EMBL" id="CUP46943.1"/>
    </source>
</evidence>
<dbReference type="STRING" id="88431.ERS852423_00427"/>
<organism evidence="2 3">
    <name type="scientific">Dorea longicatena</name>
    <dbReference type="NCBI Taxonomy" id="88431"/>
    <lineage>
        <taxon>Bacteria</taxon>
        <taxon>Bacillati</taxon>
        <taxon>Bacillota</taxon>
        <taxon>Clostridia</taxon>
        <taxon>Lachnospirales</taxon>
        <taxon>Lachnospiraceae</taxon>
        <taxon>Dorea</taxon>
    </lineage>
</organism>
<dbReference type="Proteomes" id="UP000095485">
    <property type="component" value="Unassembled WGS sequence"/>
</dbReference>
<dbReference type="EMBL" id="CZAY01000007">
    <property type="protein sequence ID" value="CUP46943.1"/>
    <property type="molecule type" value="Genomic_DNA"/>
</dbReference>
<evidence type="ECO:0000313" key="3">
    <source>
        <dbReference type="Proteomes" id="UP000095485"/>
    </source>
</evidence>
<feature type="region of interest" description="Disordered" evidence="1">
    <location>
        <begin position="1"/>
        <end position="25"/>
    </location>
</feature>
<protein>
    <submittedName>
        <fullName evidence="2">Uncharacterized protein</fullName>
    </submittedName>
</protein>
<evidence type="ECO:0000256" key="1">
    <source>
        <dbReference type="SAM" id="MobiDB-lite"/>
    </source>
</evidence>
<name>A0A174NED1_9FIRM</name>
<gene>
    <name evidence="2" type="ORF">ERS852526_01223</name>
</gene>
<dbReference type="AlphaFoldDB" id="A0A174NED1"/>
<accession>A0A174NED1</accession>
<dbReference type="GeneID" id="96228514"/>
<proteinExistence type="predicted"/>
<feature type="compositionally biased region" description="Polar residues" evidence="1">
    <location>
        <begin position="8"/>
        <end position="19"/>
    </location>
</feature>
<dbReference type="RefSeq" id="WP_055282672.1">
    <property type="nucleotide sequence ID" value="NZ_CZAY01000007.1"/>
</dbReference>